<dbReference type="OrthoDB" id="11163at2157"/>
<feature type="transmembrane region" description="Helical" evidence="7">
    <location>
        <begin position="12"/>
        <end position="31"/>
    </location>
</feature>
<dbReference type="Proteomes" id="UP000245657">
    <property type="component" value="Unassembled WGS sequence"/>
</dbReference>
<proteinExistence type="inferred from homology"/>
<dbReference type="AlphaFoldDB" id="A0A2V2N2N5"/>
<dbReference type="InterPro" id="IPR035906">
    <property type="entry name" value="MetI-like_sf"/>
</dbReference>
<keyword evidence="6 7" id="KW-0472">Membrane</keyword>
<dbReference type="PANTHER" id="PTHR30406:SF8">
    <property type="entry name" value="SULFATE TRANSPORT SYSTEM PERMEASE PROTEIN CYST"/>
    <property type="match status" value="1"/>
</dbReference>
<accession>A0A2V2N2N5</accession>
<evidence type="ECO:0000256" key="2">
    <source>
        <dbReference type="ARBA" id="ARBA00022448"/>
    </source>
</evidence>
<dbReference type="SUPFAM" id="SSF161098">
    <property type="entry name" value="MetI-like"/>
    <property type="match status" value="1"/>
</dbReference>
<dbReference type="EMBL" id="QGMY01000019">
    <property type="protein sequence ID" value="PWR69731.1"/>
    <property type="molecule type" value="Genomic_DNA"/>
</dbReference>
<gene>
    <name evidence="9" type="ORF">DK846_17070</name>
</gene>
<keyword evidence="3 7" id="KW-0812">Transmembrane</keyword>
<feature type="transmembrane region" description="Helical" evidence="7">
    <location>
        <begin position="172"/>
        <end position="193"/>
    </location>
</feature>
<evidence type="ECO:0000256" key="5">
    <source>
        <dbReference type="ARBA" id="ARBA00023032"/>
    </source>
</evidence>
<organism evidence="9 10">
    <name type="scientific">Methanospirillum lacunae</name>
    <dbReference type="NCBI Taxonomy" id="668570"/>
    <lineage>
        <taxon>Archaea</taxon>
        <taxon>Methanobacteriati</taxon>
        <taxon>Methanobacteriota</taxon>
        <taxon>Stenosarchaea group</taxon>
        <taxon>Methanomicrobia</taxon>
        <taxon>Methanomicrobiales</taxon>
        <taxon>Methanospirillaceae</taxon>
        <taxon>Methanospirillum</taxon>
    </lineage>
</organism>
<dbReference type="GO" id="GO:0015419">
    <property type="term" value="F:ABC-type sulfate transporter activity"/>
    <property type="evidence" value="ECO:0007669"/>
    <property type="project" value="InterPro"/>
</dbReference>
<dbReference type="Gene3D" id="1.10.3720.10">
    <property type="entry name" value="MetI-like"/>
    <property type="match status" value="1"/>
</dbReference>
<evidence type="ECO:0000256" key="4">
    <source>
        <dbReference type="ARBA" id="ARBA00022989"/>
    </source>
</evidence>
<comment type="caution">
    <text evidence="9">The sequence shown here is derived from an EMBL/GenBank/DDBJ whole genome shotgun (WGS) entry which is preliminary data.</text>
</comment>
<protein>
    <submittedName>
        <fullName evidence="9">Molybdate ABC transporter permease subunit</fullName>
    </submittedName>
</protein>
<dbReference type="RefSeq" id="WP_109970212.1">
    <property type="nucleotide sequence ID" value="NZ_CP176093.1"/>
</dbReference>
<keyword evidence="2 7" id="KW-0813">Transport</keyword>
<sequence>MNKIFYPVTTILAFFSGGVTLLVLGGLFTFINADSIIQTFTSPEIRYAIQLSLITSVVSTVLCALVAIPSGYVLSRGGFSGQRPLIMLLMLPLSLPPLVAGVALLLFFARTPIGTGLEDLGITVVYTQLGIIVAQWFVNLPYLIRVMRSSFAMISPRYEHIARTLGCSDFQAFWHVTLPLARAGLISGLVITWSKAMGEFGAVLMLAGATRMHSETLPIALYLNMATGDLDIAITTACILLGIAAVTMFFFERLSEGSDRI</sequence>
<evidence type="ECO:0000313" key="9">
    <source>
        <dbReference type="EMBL" id="PWR69731.1"/>
    </source>
</evidence>
<keyword evidence="5" id="KW-0764">Sulfate transport</keyword>
<evidence type="ECO:0000256" key="1">
    <source>
        <dbReference type="ARBA" id="ARBA00004141"/>
    </source>
</evidence>
<dbReference type="GO" id="GO:0005886">
    <property type="term" value="C:plasma membrane"/>
    <property type="evidence" value="ECO:0007669"/>
    <property type="project" value="UniProtKB-SubCell"/>
</dbReference>
<feature type="transmembrane region" description="Helical" evidence="7">
    <location>
        <begin position="120"/>
        <end position="144"/>
    </location>
</feature>
<dbReference type="InterPro" id="IPR000515">
    <property type="entry name" value="MetI-like"/>
</dbReference>
<comment type="similarity">
    <text evidence="7">Belongs to the binding-protein-dependent transport system permease family.</text>
</comment>
<feature type="domain" description="ABC transmembrane type-1" evidence="8">
    <location>
        <begin position="49"/>
        <end position="251"/>
    </location>
</feature>
<feature type="transmembrane region" description="Helical" evidence="7">
    <location>
        <begin position="86"/>
        <end position="108"/>
    </location>
</feature>
<reference evidence="9 10" key="1">
    <citation type="submission" date="2018-05" db="EMBL/GenBank/DDBJ databases">
        <title>Draft genome of Methanospirillum lacunae Ki8-1.</title>
        <authorList>
            <person name="Dueholm M.S."/>
            <person name="Nielsen P.H."/>
            <person name="Bakmann L.F."/>
            <person name="Otzen D.E."/>
        </authorList>
    </citation>
    <scope>NUCLEOTIDE SEQUENCE [LARGE SCALE GENOMIC DNA]</scope>
    <source>
        <strain evidence="9 10">Ki8-1</strain>
    </source>
</reference>
<evidence type="ECO:0000256" key="3">
    <source>
        <dbReference type="ARBA" id="ARBA00022692"/>
    </source>
</evidence>
<keyword evidence="10" id="KW-1185">Reference proteome</keyword>
<keyword evidence="4 7" id="KW-1133">Transmembrane helix</keyword>
<feature type="transmembrane region" description="Helical" evidence="7">
    <location>
        <begin position="51"/>
        <end position="74"/>
    </location>
</feature>
<dbReference type="InterPro" id="IPR006469">
    <property type="entry name" value="NifC_ABC_porter"/>
</dbReference>
<evidence type="ECO:0000313" key="10">
    <source>
        <dbReference type="Proteomes" id="UP000245657"/>
    </source>
</evidence>
<dbReference type="InterPro" id="IPR005667">
    <property type="entry name" value="Sulph_transpt2"/>
</dbReference>
<dbReference type="CDD" id="cd06261">
    <property type="entry name" value="TM_PBP2"/>
    <property type="match status" value="1"/>
</dbReference>
<evidence type="ECO:0000256" key="7">
    <source>
        <dbReference type="RuleBase" id="RU363032"/>
    </source>
</evidence>
<name>A0A2V2N2N5_9EURY</name>
<dbReference type="PANTHER" id="PTHR30406">
    <property type="entry name" value="SULFATE TRANSPORT SYSTEM PERMEASE PROTEIN"/>
    <property type="match status" value="1"/>
</dbReference>
<evidence type="ECO:0000259" key="8">
    <source>
        <dbReference type="PROSITE" id="PS50928"/>
    </source>
</evidence>
<dbReference type="GeneID" id="97547173"/>
<dbReference type="NCBIfam" id="TIGR01581">
    <property type="entry name" value="Mo_ABC_porter"/>
    <property type="match status" value="1"/>
</dbReference>
<dbReference type="Pfam" id="PF00528">
    <property type="entry name" value="BPD_transp_1"/>
    <property type="match status" value="1"/>
</dbReference>
<comment type="subcellular location">
    <subcellularLocation>
        <location evidence="7">Cell membrane</location>
        <topology evidence="7">Multi-pass membrane protein</topology>
    </subcellularLocation>
    <subcellularLocation>
        <location evidence="1">Membrane</location>
        <topology evidence="1">Multi-pass membrane protein</topology>
    </subcellularLocation>
</comment>
<dbReference type="PROSITE" id="PS50928">
    <property type="entry name" value="ABC_TM1"/>
    <property type="match status" value="1"/>
</dbReference>
<feature type="transmembrane region" description="Helical" evidence="7">
    <location>
        <begin position="232"/>
        <end position="251"/>
    </location>
</feature>
<evidence type="ECO:0000256" key="6">
    <source>
        <dbReference type="ARBA" id="ARBA00023136"/>
    </source>
</evidence>